<dbReference type="Proteomes" id="UP000243975">
    <property type="component" value="Unassembled WGS sequence"/>
</dbReference>
<evidence type="ECO:0000256" key="5">
    <source>
        <dbReference type="ARBA" id="ARBA00022842"/>
    </source>
</evidence>
<gene>
    <name evidence="9" type="ORF">Ccrd_020218</name>
</gene>
<dbReference type="AlphaFoldDB" id="A0A103Y2W5"/>
<feature type="compositionally biased region" description="Basic and acidic residues" evidence="6">
    <location>
        <begin position="566"/>
        <end position="575"/>
    </location>
</feature>
<accession>A0A103Y2W5</accession>
<dbReference type="GO" id="GO:0046872">
    <property type="term" value="F:metal ion binding"/>
    <property type="evidence" value="ECO:0007669"/>
    <property type="project" value="UniProtKB-KW"/>
</dbReference>
<keyword evidence="9" id="KW-0540">Nuclease</keyword>
<protein>
    <submittedName>
        <fullName evidence="9">Endonuclease/exonuclease/phosphatase</fullName>
    </submittedName>
</protein>
<evidence type="ECO:0000256" key="4">
    <source>
        <dbReference type="ARBA" id="ARBA00022801"/>
    </source>
</evidence>
<feature type="region of interest" description="Disordered" evidence="6">
    <location>
        <begin position="566"/>
        <end position="585"/>
    </location>
</feature>
<dbReference type="OMA" id="GHEDIMD"/>
<dbReference type="PANTHER" id="PTHR22748">
    <property type="entry name" value="AP ENDONUCLEASE"/>
    <property type="match status" value="1"/>
</dbReference>
<name>A0A103Y2W5_CYNCS</name>
<evidence type="ECO:0000259" key="8">
    <source>
        <dbReference type="Pfam" id="PF13966"/>
    </source>
</evidence>
<dbReference type="PANTHER" id="PTHR22748:SF11">
    <property type="entry name" value="OS07G0184032 PROTEIN"/>
    <property type="match status" value="1"/>
</dbReference>
<dbReference type="Gramene" id="KVI01510">
    <property type="protein sequence ID" value="KVI01510"/>
    <property type="gene ID" value="Ccrd_020218"/>
</dbReference>
<reference evidence="9 10" key="1">
    <citation type="journal article" date="2016" name="Sci. Rep.">
        <title>The genome sequence of the outbreeding globe artichoke constructed de novo incorporating a phase-aware low-pass sequencing strategy of F1 progeny.</title>
        <authorList>
            <person name="Scaglione D."/>
            <person name="Reyes-Chin-Wo S."/>
            <person name="Acquadro A."/>
            <person name="Froenicke L."/>
            <person name="Portis E."/>
            <person name="Beitel C."/>
            <person name="Tirone M."/>
            <person name="Mauro R."/>
            <person name="Lo Monaco A."/>
            <person name="Mauromicale G."/>
            <person name="Faccioli P."/>
            <person name="Cattivelli L."/>
            <person name="Rieseberg L."/>
            <person name="Michelmore R."/>
            <person name="Lanteri S."/>
        </authorList>
    </citation>
    <scope>NUCLEOTIDE SEQUENCE [LARGE SCALE GENOMIC DNA]</scope>
    <source>
        <strain evidence="9">2C</strain>
    </source>
</reference>
<dbReference type="InterPro" id="IPR004808">
    <property type="entry name" value="AP_endonuc_1"/>
</dbReference>
<evidence type="ECO:0000259" key="7">
    <source>
        <dbReference type="Pfam" id="PF03372"/>
    </source>
</evidence>
<evidence type="ECO:0000256" key="2">
    <source>
        <dbReference type="ARBA" id="ARBA00007092"/>
    </source>
</evidence>
<comment type="caution">
    <text evidence="9">The sequence shown here is derived from an EMBL/GenBank/DDBJ whole genome shotgun (WGS) entry which is preliminary data.</text>
</comment>
<evidence type="ECO:0000256" key="6">
    <source>
        <dbReference type="SAM" id="MobiDB-lite"/>
    </source>
</evidence>
<feature type="domain" description="Reverse transcriptase zinc-binding" evidence="8">
    <location>
        <begin position="454"/>
        <end position="517"/>
    </location>
</feature>
<comment type="similarity">
    <text evidence="2">Belongs to the DNA repair enzymes AP/ExoA family.</text>
</comment>
<keyword evidence="10" id="KW-1185">Reference proteome</keyword>
<dbReference type="GO" id="GO:0008311">
    <property type="term" value="F:double-stranded DNA 3'-5' DNA exonuclease activity"/>
    <property type="evidence" value="ECO:0007669"/>
    <property type="project" value="TreeGrafter"/>
</dbReference>
<dbReference type="Gene3D" id="3.60.10.10">
    <property type="entry name" value="Endonuclease/exonuclease/phosphatase"/>
    <property type="match status" value="1"/>
</dbReference>
<dbReference type="InterPro" id="IPR036691">
    <property type="entry name" value="Endo/exonu/phosph_ase_sf"/>
</dbReference>
<organism evidence="9 10">
    <name type="scientific">Cynara cardunculus var. scolymus</name>
    <name type="common">Globe artichoke</name>
    <name type="synonym">Cynara scolymus</name>
    <dbReference type="NCBI Taxonomy" id="59895"/>
    <lineage>
        <taxon>Eukaryota</taxon>
        <taxon>Viridiplantae</taxon>
        <taxon>Streptophyta</taxon>
        <taxon>Embryophyta</taxon>
        <taxon>Tracheophyta</taxon>
        <taxon>Spermatophyta</taxon>
        <taxon>Magnoliopsida</taxon>
        <taxon>eudicotyledons</taxon>
        <taxon>Gunneridae</taxon>
        <taxon>Pentapetalae</taxon>
        <taxon>asterids</taxon>
        <taxon>campanulids</taxon>
        <taxon>Asterales</taxon>
        <taxon>Asteraceae</taxon>
        <taxon>Carduoideae</taxon>
        <taxon>Cardueae</taxon>
        <taxon>Carduinae</taxon>
        <taxon>Cynara</taxon>
    </lineage>
</organism>
<dbReference type="GO" id="GO:0008081">
    <property type="term" value="F:phosphoric diester hydrolase activity"/>
    <property type="evidence" value="ECO:0007669"/>
    <property type="project" value="TreeGrafter"/>
</dbReference>
<sequence length="612" mass="69703">MLKILSWNVNGMGKESKRRWVKNAGQENKISFLCLQESKMVIQQDWQVASVWGGPQFQFAAIDPVGHSSGLITIWNDSLFQAQCVEKKEGFIAVMGSWLASKLTMGVINVYAPQDSKRKRLLWTELLGTLKKYSGVAWVICGDFNEVRTADERKGSNFDPMGEKFFNDLITSAGLSDIPLGGRKYTWMNRECSKLSKLDRFLRLSRKLRYLKRCIKEWRERASRDIKADCELLKLKIAAIDFLAESSSIDMSIVNERANLLVKLNDLVANQVSDLKQKAKSRWTAMGDENTSFFHGLLNSRRKSSRIHGLNINDDVFSGNGRGKKLNRVAWERVLSDKKSGGLGIGSLRALNLAMLAKCWWRERTQVQATWNAAVSLCNSLQFVSRNSRSRRTVWSNIKSIETDLGDIGININSLMINTPDRSGWSWLLEANNIFSVRSLRRLIDCVMLPSMEQETEWLKWIPSKANIHLWRTLNNRLATRDNLVKRGVTCSSDECSMCLVTMENLDHVFATCSTTKVINAHMASWVNWWPATENSVRDMWSVVCEYGDSCRREVGKDAIDDGHEDIMDDNKQFNDDNTMSSRSGEKRANIEIDAIRVMDTKAARSEHLILI</sequence>
<dbReference type="SUPFAM" id="SSF56219">
    <property type="entry name" value="DNase I-like"/>
    <property type="match status" value="1"/>
</dbReference>
<evidence type="ECO:0000256" key="3">
    <source>
        <dbReference type="ARBA" id="ARBA00022723"/>
    </source>
</evidence>
<keyword evidence="9" id="KW-0255">Endonuclease</keyword>
<feature type="non-terminal residue" evidence="9">
    <location>
        <position position="612"/>
    </location>
</feature>
<dbReference type="GO" id="GO:0005634">
    <property type="term" value="C:nucleus"/>
    <property type="evidence" value="ECO:0007669"/>
    <property type="project" value="TreeGrafter"/>
</dbReference>
<dbReference type="GO" id="GO:0003906">
    <property type="term" value="F:DNA-(apurinic or apyrimidinic site) endonuclease activity"/>
    <property type="evidence" value="ECO:0007669"/>
    <property type="project" value="TreeGrafter"/>
</dbReference>
<dbReference type="GO" id="GO:0006284">
    <property type="term" value="P:base-excision repair"/>
    <property type="evidence" value="ECO:0007669"/>
    <property type="project" value="TreeGrafter"/>
</dbReference>
<proteinExistence type="inferred from homology"/>
<keyword evidence="3" id="KW-0479">Metal-binding</keyword>
<dbReference type="EMBL" id="LEKV01003066">
    <property type="protein sequence ID" value="KVI01510.1"/>
    <property type="molecule type" value="Genomic_DNA"/>
</dbReference>
<evidence type="ECO:0000313" key="9">
    <source>
        <dbReference type="EMBL" id="KVI01510.1"/>
    </source>
</evidence>
<evidence type="ECO:0000256" key="1">
    <source>
        <dbReference type="ARBA" id="ARBA00001946"/>
    </source>
</evidence>
<keyword evidence="5" id="KW-0460">Magnesium</keyword>
<feature type="domain" description="Endonuclease/exonuclease/phosphatase" evidence="7">
    <location>
        <begin position="5"/>
        <end position="154"/>
    </location>
</feature>
<evidence type="ECO:0000313" key="10">
    <source>
        <dbReference type="Proteomes" id="UP000243975"/>
    </source>
</evidence>
<comment type="cofactor">
    <cofactor evidence="1">
        <name>Mg(2+)</name>
        <dbReference type="ChEBI" id="CHEBI:18420"/>
    </cofactor>
</comment>
<dbReference type="InterPro" id="IPR026960">
    <property type="entry name" value="RVT-Znf"/>
</dbReference>
<dbReference type="InterPro" id="IPR005135">
    <property type="entry name" value="Endo/exonuclease/phosphatase"/>
</dbReference>
<keyword evidence="4" id="KW-0378">Hydrolase</keyword>
<dbReference type="Pfam" id="PF03372">
    <property type="entry name" value="Exo_endo_phos"/>
    <property type="match status" value="1"/>
</dbReference>
<dbReference type="Pfam" id="PF13966">
    <property type="entry name" value="zf-RVT"/>
    <property type="match status" value="1"/>
</dbReference>